<evidence type="ECO:0000259" key="1">
    <source>
        <dbReference type="Pfam" id="PF00646"/>
    </source>
</evidence>
<dbReference type="InterPro" id="IPR055411">
    <property type="entry name" value="LRR_FXL15/At3g58940/PEG3-like"/>
</dbReference>
<dbReference type="Pfam" id="PF00646">
    <property type="entry name" value="F-box"/>
    <property type="match status" value="1"/>
</dbReference>
<gene>
    <name evidence="4" type="ORF">URODEC1_LOCUS114653</name>
</gene>
<evidence type="ECO:0000259" key="2">
    <source>
        <dbReference type="Pfam" id="PF08387"/>
    </source>
</evidence>
<feature type="domain" description="F-box/LRR-repeat protein 15/At3g58940/PEG3-like LRR" evidence="3">
    <location>
        <begin position="116"/>
        <end position="341"/>
    </location>
</feature>
<feature type="domain" description="FBD" evidence="2">
    <location>
        <begin position="370"/>
        <end position="411"/>
    </location>
</feature>
<sequence>MEMVARTGRRRRLEEEEDEGRIDRISGLPDGVLGEIVSLLPTKDGARTQLLSRRWLPLWRSAPLNLDVYDDSVSIPLSKIPSILSSHPGPGRRFSIPLDYLLRARKDCSSTLDGALDGWLQSPALNNLQELEFYLGFGDPRSPLPASARRFASTLRVASFGACNFPDGDNAGALHLPVLKQLSLLDVMISESSMRFLLAACPVLQSLMLNGIIGCSCIRIMSRAVRSIAIKVQYYWARGVKLLIIEDAPCLERLLLFGQGQKHSDMIISVIRAPKLSVLGQLPSEVPRLELGPTIFQGARVVNSMMPVPSVKVLALTHINLSLDVVIDFMKCFPCLENLYIRMACGSYAKSLQQTEPMITNAWRRKHRNLISTLDIHLKKIVVTNYRGNKAHVNFASFFVLNARVLESMVLEVYVTDDNEAWIERQRTLLQIKNRSSRGARFDFVSSGWRTFHNHMWSEQAHDLSTADPFVRFHDWHWSFQGP</sequence>
<feature type="domain" description="F-box" evidence="1">
    <location>
        <begin position="25"/>
        <end position="64"/>
    </location>
</feature>
<name>A0ABC9GEG3_9POAL</name>
<keyword evidence="5" id="KW-1185">Reference proteome</keyword>
<dbReference type="InterPro" id="IPR006566">
    <property type="entry name" value="FBD"/>
</dbReference>
<dbReference type="CDD" id="cd22160">
    <property type="entry name" value="F-box_AtFBL13-like"/>
    <property type="match status" value="1"/>
</dbReference>
<accession>A0ABC9GEG3</accession>
<dbReference type="PANTHER" id="PTHR32141:SF168">
    <property type="entry name" value="OS12G0595200 PROTEIN"/>
    <property type="match status" value="1"/>
</dbReference>
<dbReference type="PANTHER" id="PTHR32141">
    <property type="match status" value="1"/>
</dbReference>
<dbReference type="InterPro" id="IPR053781">
    <property type="entry name" value="F-box_AtFBL13-like"/>
</dbReference>
<dbReference type="InterPro" id="IPR001810">
    <property type="entry name" value="F-box_dom"/>
</dbReference>
<dbReference type="SUPFAM" id="SSF52047">
    <property type="entry name" value="RNI-like"/>
    <property type="match status" value="1"/>
</dbReference>
<protein>
    <recommendedName>
        <fullName evidence="6">FBD domain-containing protein</fullName>
    </recommendedName>
</protein>
<dbReference type="SUPFAM" id="SSF81383">
    <property type="entry name" value="F-box domain"/>
    <property type="match status" value="1"/>
</dbReference>
<dbReference type="AlphaFoldDB" id="A0ABC9GEG3"/>
<dbReference type="Pfam" id="PF24758">
    <property type="entry name" value="LRR_At5g56370"/>
    <property type="match status" value="1"/>
</dbReference>
<dbReference type="Gene3D" id="3.80.10.10">
    <property type="entry name" value="Ribonuclease Inhibitor"/>
    <property type="match status" value="1"/>
</dbReference>
<dbReference type="EMBL" id="OZ075118">
    <property type="protein sequence ID" value="CAL5091954.1"/>
    <property type="molecule type" value="Genomic_DNA"/>
</dbReference>
<dbReference type="Pfam" id="PF08387">
    <property type="entry name" value="FBD"/>
    <property type="match status" value="1"/>
</dbReference>
<organism evidence="4 5">
    <name type="scientific">Urochloa decumbens</name>
    <dbReference type="NCBI Taxonomy" id="240449"/>
    <lineage>
        <taxon>Eukaryota</taxon>
        <taxon>Viridiplantae</taxon>
        <taxon>Streptophyta</taxon>
        <taxon>Embryophyta</taxon>
        <taxon>Tracheophyta</taxon>
        <taxon>Spermatophyta</taxon>
        <taxon>Magnoliopsida</taxon>
        <taxon>Liliopsida</taxon>
        <taxon>Poales</taxon>
        <taxon>Poaceae</taxon>
        <taxon>PACMAD clade</taxon>
        <taxon>Panicoideae</taxon>
        <taxon>Panicodae</taxon>
        <taxon>Paniceae</taxon>
        <taxon>Melinidinae</taxon>
        <taxon>Urochloa</taxon>
    </lineage>
</organism>
<evidence type="ECO:0008006" key="6">
    <source>
        <dbReference type="Google" id="ProtNLM"/>
    </source>
</evidence>
<dbReference type="Proteomes" id="UP001497457">
    <property type="component" value="Chromosome 8b"/>
</dbReference>
<reference evidence="4 5" key="2">
    <citation type="submission" date="2024-10" db="EMBL/GenBank/DDBJ databases">
        <authorList>
            <person name="Ryan C."/>
        </authorList>
    </citation>
    <scope>NUCLEOTIDE SEQUENCE [LARGE SCALE GENOMIC DNA]</scope>
</reference>
<dbReference type="InterPro" id="IPR055302">
    <property type="entry name" value="F-box_dom-containing"/>
</dbReference>
<evidence type="ECO:0000313" key="5">
    <source>
        <dbReference type="Proteomes" id="UP001497457"/>
    </source>
</evidence>
<proteinExistence type="predicted"/>
<dbReference type="InterPro" id="IPR036047">
    <property type="entry name" value="F-box-like_dom_sf"/>
</dbReference>
<dbReference type="InterPro" id="IPR032675">
    <property type="entry name" value="LRR_dom_sf"/>
</dbReference>
<evidence type="ECO:0000313" key="4">
    <source>
        <dbReference type="EMBL" id="CAL5091954.1"/>
    </source>
</evidence>
<reference evidence="5" key="1">
    <citation type="submission" date="2024-06" db="EMBL/GenBank/DDBJ databases">
        <authorList>
            <person name="Ryan C."/>
        </authorList>
    </citation>
    <scope>NUCLEOTIDE SEQUENCE [LARGE SCALE GENOMIC DNA]</scope>
</reference>
<evidence type="ECO:0000259" key="3">
    <source>
        <dbReference type="Pfam" id="PF24758"/>
    </source>
</evidence>